<organism evidence="2 3">
    <name type="scientific">Roseomonas fluvialis</name>
    <dbReference type="NCBI Taxonomy" id="1750527"/>
    <lineage>
        <taxon>Bacteria</taxon>
        <taxon>Pseudomonadati</taxon>
        <taxon>Pseudomonadota</taxon>
        <taxon>Alphaproteobacteria</taxon>
        <taxon>Acetobacterales</taxon>
        <taxon>Roseomonadaceae</taxon>
        <taxon>Roseomonas</taxon>
    </lineage>
</organism>
<evidence type="ECO:0000313" key="2">
    <source>
        <dbReference type="EMBL" id="BDG72939.1"/>
    </source>
</evidence>
<name>A0ABM7Y500_9PROT</name>
<dbReference type="Proteomes" id="UP000831327">
    <property type="component" value="Chromosome"/>
</dbReference>
<accession>A0ABM7Y500</accession>
<sequence length="125" mass="13274">MRLAALAFATLALGAIEARPTLAQGVTAFDGTWSGTGTLTRRQGAGTACGADTTDRRFTIRNGMIEFPYDNRYGVTFSGPIAADGSFSITTGGNSFVGRATGSTMTAQYSGRQCVRDFQMRRRAN</sequence>
<evidence type="ECO:0000256" key="1">
    <source>
        <dbReference type="SAM" id="SignalP"/>
    </source>
</evidence>
<gene>
    <name evidence="2" type="ORF">Rmf_28680</name>
</gene>
<evidence type="ECO:0000313" key="3">
    <source>
        <dbReference type="Proteomes" id="UP000831327"/>
    </source>
</evidence>
<keyword evidence="3" id="KW-1185">Reference proteome</keyword>
<dbReference type="RefSeq" id="WP_244407117.1">
    <property type="nucleotide sequence ID" value="NZ_AP025637.1"/>
</dbReference>
<keyword evidence="1" id="KW-0732">Signal</keyword>
<reference evidence="2 3" key="1">
    <citation type="journal article" date="2016" name="Microbes Environ.">
        <title>Phylogenetically diverse aerobic anoxygenic phototrophic bacteria isolated from epilithic biofilms in Tama river, Japan.</title>
        <authorList>
            <person name="Hirose S."/>
            <person name="Matsuura K."/>
            <person name="Haruta S."/>
        </authorList>
    </citation>
    <scope>NUCLEOTIDE SEQUENCE [LARGE SCALE GENOMIC DNA]</scope>
    <source>
        <strain evidence="2 3">S08</strain>
    </source>
</reference>
<feature type="chain" id="PRO_5045625552" description="Lipocalin-like domain-containing protein" evidence="1">
    <location>
        <begin position="24"/>
        <end position="125"/>
    </location>
</feature>
<evidence type="ECO:0008006" key="4">
    <source>
        <dbReference type="Google" id="ProtNLM"/>
    </source>
</evidence>
<protein>
    <recommendedName>
        <fullName evidence="4">Lipocalin-like domain-containing protein</fullName>
    </recommendedName>
</protein>
<proteinExistence type="predicted"/>
<feature type="signal peptide" evidence="1">
    <location>
        <begin position="1"/>
        <end position="23"/>
    </location>
</feature>
<dbReference type="EMBL" id="AP025637">
    <property type="protein sequence ID" value="BDG72939.1"/>
    <property type="molecule type" value="Genomic_DNA"/>
</dbReference>